<protein>
    <submittedName>
        <fullName evidence="1">Putative amidoligase enzyme</fullName>
    </submittedName>
</protein>
<dbReference type="RefSeq" id="WP_089878033.1">
    <property type="nucleotide sequence ID" value="NZ_FNPF01000001.1"/>
</dbReference>
<dbReference type="OrthoDB" id="5597599at2"/>
<dbReference type="GO" id="GO:0016874">
    <property type="term" value="F:ligase activity"/>
    <property type="evidence" value="ECO:0007669"/>
    <property type="project" value="UniProtKB-KW"/>
</dbReference>
<dbReference type="InterPro" id="IPR022025">
    <property type="entry name" value="Amidoligase_2"/>
</dbReference>
<dbReference type="Pfam" id="PF12224">
    <property type="entry name" value="Amidoligase_2"/>
    <property type="match status" value="1"/>
</dbReference>
<name>A0A1H3FAN2_9RHOB</name>
<dbReference type="EMBL" id="FNPF01000001">
    <property type="protein sequence ID" value="SDX87418.1"/>
    <property type="molecule type" value="Genomic_DNA"/>
</dbReference>
<accession>A0A1H3FAN2</accession>
<evidence type="ECO:0000313" key="2">
    <source>
        <dbReference type="Proteomes" id="UP000199286"/>
    </source>
</evidence>
<proteinExistence type="predicted"/>
<evidence type="ECO:0000313" key="1">
    <source>
        <dbReference type="EMBL" id="SDX87418.1"/>
    </source>
</evidence>
<keyword evidence="2" id="KW-1185">Reference proteome</keyword>
<organism evidence="1 2">
    <name type="scientific">Citreimonas salinaria</name>
    <dbReference type="NCBI Taxonomy" id="321339"/>
    <lineage>
        <taxon>Bacteria</taxon>
        <taxon>Pseudomonadati</taxon>
        <taxon>Pseudomonadota</taxon>
        <taxon>Alphaproteobacteria</taxon>
        <taxon>Rhodobacterales</taxon>
        <taxon>Roseobacteraceae</taxon>
        <taxon>Citreimonas</taxon>
    </lineage>
</organism>
<keyword evidence="1" id="KW-0436">Ligase</keyword>
<gene>
    <name evidence="1" type="ORF">SAMN05444340_101273</name>
</gene>
<dbReference type="STRING" id="321339.SAMN05444340_101273"/>
<sequence>MSRPDDPFPPLPGAERLCGVEIELAGLTEIEVAEIACHRLGGGFERSAPHVVVLHDSALGDLRVELDTALRKLGGGRLVQQGLDALRGLIPVEIVTDPLTPRALATLDALREDLRRAGALGSRHGALLGFGVHLNPARSGDDMRVVRVARAFGLAEDWLRTRRRIDITRRILPFVDPWPAPLTDDLVDAPPDTLAGLARLYARHTQSRNHGLDLLPLLRDAVPDAYEQAFPRARTIGGRPAYHFRLPDCRIDEPGWSLAEPWADWLAIERVADDSAMTDALCAAWREHRTTRESRDDWARQVGNILGTGVAA</sequence>
<reference evidence="1 2" key="1">
    <citation type="submission" date="2016-10" db="EMBL/GenBank/DDBJ databases">
        <authorList>
            <person name="de Groot N.N."/>
        </authorList>
    </citation>
    <scope>NUCLEOTIDE SEQUENCE [LARGE SCALE GENOMIC DNA]</scope>
    <source>
        <strain evidence="1 2">DSM 26880</strain>
    </source>
</reference>
<dbReference type="Proteomes" id="UP000199286">
    <property type="component" value="Unassembled WGS sequence"/>
</dbReference>
<dbReference type="AlphaFoldDB" id="A0A1H3FAN2"/>